<feature type="domain" description="AMP-dependent synthetase/ligase" evidence="2">
    <location>
        <begin position="135"/>
        <end position="238"/>
    </location>
</feature>
<protein>
    <recommendedName>
        <fullName evidence="1">acetate--CoA ligase</fullName>
        <ecNumber evidence="1">6.2.1.1</ecNumber>
    </recommendedName>
</protein>
<dbReference type="PANTHER" id="PTHR24095:SF244">
    <property type="entry name" value="ACETYL-COENZYME A SYNTHETASE"/>
    <property type="match status" value="1"/>
</dbReference>
<keyword evidence="3" id="KW-1185">Reference proteome</keyword>
<dbReference type="InterPro" id="IPR042099">
    <property type="entry name" value="ANL_N_sf"/>
</dbReference>
<dbReference type="Pfam" id="PF00501">
    <property type="entry name" value="AMP-binding"/>
    <property type="match status" value="1"/>
</dbReference>
<evidence type="ECO:0000259" key="2">
    <source>
        <dbReference type="Pfam" id="PF00501"/>
    </source>
</evidence>
<reference evidence="4" key="1">
    <citation type="submission" date="2022-11" db="UniProtKB">
        <authorList>
            <consortium name="WormBaseParasite"/>
        </authorList>
    </citation>
    <scope>IDENTIFICATION</scope>
</reference>
<dbReference type="SUPFAM" id="SSF56801">
    <property type="entry name" value="Acetyl-CoA synthetase-like"/>
    <property type="match status" value="1"/>
</dbReference>
<dbReference type="EC" id="6.2.1.1" evidence="1"/>
<proteinExistence type="predicted"/>
<evidence type="ECO:0000313" key="3">
    <source>
        <dbReference type="Proteomes" id="UP000887577"/>
    </source>
</evidence>
<evidence type="ECO:0000313" key="4">
    <source>
        <dbReference type="WBParaSite" id="PSU_v2.g4966.t1"/>
    </source>
</evidence>
<accession>A0A914Z3Y8</accession>
<dbReference type="PANTHER" id="PTHR24095">
    <property type="entry name" value="ACETYL-COENZYME A SYNTHETASE"/>
    <property type="match status" value="1"/>
</dbReference>
<dbReference type="GO" id="GO:0003987">
    <property type="term" value="F:acetate-CoA ligase activity"/>
    <property type="evidence" value="ECO:0007669"/>
    <property type="project" value="UniProtKB-EC"/>
</dbReference>
<name>A0A914Z3Y8_9BILA</name>
<dbReference type="InterPro" id="IPR000873">
    <property type="entry name" value="AMP-dep_synth/lig_dom"/>
</dbReference>
<sequence>MDKIASAPGKVLNALSPTLSIKSNDSNSLEPDAPGEYRNLLMDMCGQKSDHILWINCLKGYDWYGEGRFSFNMDKFGVPVLKNGDYKLNLSIECVDRYVNAFEIEEHKIYWEGNYWSPTEDDCVIVSVETEAILINKASNVFKHLGILSGDSVLVILPFIIQLPIVLMACIRVGAVFTLFNATIEDSEDLANAIKLANPKLIITADGFWSGSHIVPLKKNIDEALEIASQKYSINPKVIIIRHAASDPTIPQNSQGIVVGKRPIIDLEVPFNPERDFHWASLILGASDSCEVVLMNTEDRMVQHIRKRKDEWIIRNYTTSQMALLAAVFKHALGDEASGAIWPILDADNLILVTSLLAIPMASSSLLLFEGKLDFPNPERLWNIITKYKVEKILLNIDSTRLLMENEIDMANVSARSLKVIFTVFTNQEDTVMASEWIKSTFPMAKHIAIVY</sequence>
<dbReference type="AlphaFoldDB" id="A0A914Z3Y8"/>
<dbReference type="WBParaSite" id="PSU_v2.g4966.t1">
    <property type="protein sequence ID" value="PSU_v2.g4966.t1"/>
    <property type="gene ID" value="PSU_v2.g4966"/>
</dbReference>
<evidence type="ECO:0000256" key="1">
    <source>
        <dbReference type="ARBA" id="ARBA00013275"/>
    </source>
</evidence>
<dbReference type="Gene3D" id="3.40.50.12780">
    <property type="entry name" value="N-terminal domain of ligase-like"/>
    <property type="match status" value="1"/>
</dbReference>
<dbReference type="GO" id="GO:0006085">
    <property type="term" value="P:acetyl-CoA biosynthetic process"/>
    <property type="evidence" value="ECO:0007669"/>
    <property type="project" value="TreeGrafter"/>
</dbReference>
<organism evidence="3 4">
    <name type="scientific">Panagrolaimus superbus</name>
    <dbReference type="NCBI Taxonomy" id="310955"/>
    <lineage>
        <taxon>Eukaryota</taxon>
        <taxon>Metazoa</taxon>
        <taxon>Ecdysozoa</taxon>
        <taxon>Nematoda</taxon>
        <taxon>Chromadorea</taxon>
        <taxon>Rhabditida</taxon>
        <taxon>Tylenchina</taxon>
        <taxon>Panagrolaimomorpha</taxon>
        <taxon>Panagrolaimoidea</taxon>
        <taxon>Panagrolaimidae</taxon>
        <taxon>Panagrolaimus</taxon>
    </lineage>
</organism>
<dbReference type="Proteomes" id="UP000887577">
    <property type="component" value="Unplaced"/>
</dbReference>